<dbReference type="Proteomes" id="UP000002872">
    <property type="component" value="Unassembled WGS sequence"/>
</dbReference>
<feature type="transmembrane region" description="Helical" evidence="1">
    <location>
        <begin position="307"/>
        <end position="326"/>
    </location>
</feature>
<sequence length="539" mass="61848">MGVEFPKDVFYADYLMQLIAGRVTNEKDKNNIAVLRKMWNEISKVPRGPRRSSSSSCWLSQAKISFTRVREIIGLSLYSNKLFKGSSFLITTLLIVGLCSIVLFNTFYILCAYKAVDFSTNSIQKYWRKHTSLFYPNILRCFSNHNPSDSIIFRMNLGVNYISDYKYILKQTSKYYRAVNNMGWISILGQVFSNVFLFAGFLACICSSNGFHSSSFYKTCKVNIKANRFTAGDYMCAQVINVILQKTLALSAISMIIYWALYFTIDVNMAKENTIGHTLPTILLLCASCLISAYSIMIDFAVIPIRWFSFIGFFYVVTIHIIPILLKHYFLENTESFYQDLDPFAINIGIFQPEKVDSTKNSILACLSMMPFDAFYISACLDYAITAYKVLVRYNPCFFFSHILTKMSFYLGHIRLNTEALKPNLPKIEDQHIKSAISGSLYSDSLPVSSVIKKTLMWVSFDEYDTGFIKTAYNHIINEIDTKYDASNAHEILDNTYSLQDTPYMHILWSALCFWLIPIVLIALTALYKYKKLLPNVRN</sequence>
<dbReference type="STRING" id="935791.I3EG30"/>
<keyword evidence="3" id="KW-1185">Reference proteome</keyword>
<keyword evidence="1" id="KW-0472">Membrane</keyword>
<evidence type="ECO:0000313" key="3">
    <source>
        <dbReference type="Proteomes" id="UP000002872"/>
    </source>
</evidence>
<reference evidence="2" key="1">
    <citation type="submission" date="2011-01" db="EMBL/GenBank/DDBJ databases">
        <title>The Genome Sequence of Nematocida parisii strain ERTm3.</title>
        <authorList>
            <consortium name="The Broad Institute Genome Sequencing Platform"/>
            <consortium name="The Broad Institute Genome Sequencing Center for Infectious Disease"/>
            <person name="Cuomo C."/>
            <person name="Troemel E."/>
            <person name="Young S.K."/>
            <person name="Zeng Q."/>
            <person name="Gargeya S."/>
            <person name="Fitzgerald M."/>
            <person name="Haas B."/>
            <person name="Abouelleil A."/>
            <person name="Alvarado L."/>
            <person name="Arachchi H.M."/>
            <person name="Berlin A."/>
            <person name="Chapman S.B."/>
            <person name="Gearin G."/>
            <person name="Goldberg J."/>
            <person name="Griggs A."/>
            <person name="Gujja S."/>
            <person name="Hansen M."/>
            <person name="Heiman D."/>
            <person name="Howarth C."/>
            <person name="Larimer J."/>
            <person name="Lui A."/>
            <person name="MacDonald P.J.P."/>
            <person name="McCowen C."/>
            <person name="Montmayeur A."/>
            <person name="Murphy C."/>
            <person name="Neiman D."/>
            <person name="Pearson M."/>
            <person name="Priest M."/>
            <person name="Roberts A."/>
            <person name="Saif S."/>
            <person name="Shea T."/>
            <person name="Sisk P."/>
            <person name="Stolte C."/>
            <person name="Sykes S."/>
            <person name="Wortman J."/>
            <person name="Nusbaum C."/>
            <person name="Birren B."/>
        </authorList>
    </citation>
    <scope>NUCLEOTIDE SEQUENCE</scope>
    <source>
        <strain evidence="2">ERTm3</strain>
    </source>
</reference>
<feature type="transmembrane region" description="Helical" evidence="1">
    <location>
        <begin position="507"/>
        <end position="528"/>
    </location>
</feature>
<name>I3EG30_NEMP3</name>
<proteinExistence type="predicted"/>
<dbReference type="InParanoid" id="I3EG30"/>
<dbReference type="HOGENOM" id="CLU_020642_0_0_1"/>
<dbReference type="VEuPathDB" id="MicrosporidiaDB:NEQG_01621"/>
<dbReference type="OrthoDB" id="2141921at2759"/>
<feature type="transmembrane region" description="Helical" evidence="1">
    <location>
        <begin position="277"/>
        <end position="295"/>
    </location>
</feature>
<evidence type="ECO:0000313" key="2">
    <source>
        <dbReference type="EMBL" id="EIJ88177.1"/>
    </source>
</evidence>
<gene>
    <name evidence="2" type="ORF">NEQG_01621</name>
</gene>
<feature type="transmembrane region" description="Helical" evidence="1">
    <location>
        <begin position="88"/>
        <end position="110"/>
    </location>
</feature>
<dbReference type="AlphaFoldDB" id="I3EG30"/>
<keyword evidence="1" id="KW-0812">Transmembrane</keyword>
<protein>
    <submittedName>
        <fullName evidence="2">Uncharacterized protein</fullName>
    </submittedName>
</protein>
<accession>I3EG30</accession>
<feature type="transmembrane region" description="Helical" evidence="1">
    <location>
        <begin position="248"/>
        <end position="265"/>
    </location>
</feature>
<evidence type="ECO:0000256" key="1">
    <source>
        <dbReference type="SAM" id="Phobius"/>
    </source>
</evidence>
<dbReference type="EMBL" id="GL870879">
    <property type="protein sequence ID" value="EIJ88177.1"/>
    <property type="molecule type" value="Genomic_DNA"/>
</dbReference>
<keyword evidence="1" id="KW-1133">Transmembrane helix</keyword>
<organism evidence="2 3">
    <name type="scientific">Nematocida parisii (strain ERTm3)</name>
    <name type="common">Nematode killer fungus</name>
    <dbReference type="NCBI Taxonomy" id="935791"/>
    <lineage>
        <taxon>Eukaryota</taxon>
        <taxon>Fungi</taxon>
        <taxon>Fungi incertae sedis</taxon>
        <taxon>Microsporidia</taxon>
        <taxon>Nematocida</taxon>
    </lineage>
</organism>
<feature type="transmembrane region" description="Helical" evidence="1">
    <location>
        <begin position="184"/>
        <end position="206"/>
    </location>
</feature>